<proteinExistence type="predicted"/>
<dbReference type="Proteomes" id="UP001482620">
    <property type="component" value="Unassembled WGS sequence"/>
</dbReference>
<accession>A0ABV0TC58</accession>
<evidence type="ECO:0008006" key="4">
    <source>
        <dbReference type="Google" id="ProtNLM"/>
    </source>
</evidence>
<feature type="region of interest" description="Disordered" evidence="1">
    <location>
        <begin position="1"/>
        <end position="31"/>
    </location>
</feature>
<dbReference type="Pfam" id="PF13365">
    <property type="entry name" value="Trypsin_2"/>
    <property type="match status" value="1"/>
</dbReference>
<dbReference type="PANTHER" id="PTHR14389:SF3">
    <property type="entry name" value="PROTEIN FAM111A-LIKE"/>
    <property type="match status" value="1"/>
</dbReference>
<gene>
    <name evidence="2" type="ORF">ILYODFUR_029869</name>
</gene>
<dbReference type="InterPro" id="IPR009003">
    <property type="entry name" value="Peptidase_S1_PA"/>
</dbReference>
<name>A0ABV0TC58_9TELE</name>
<keyword evidence="3" id="KW-1185">Reference proteome</keyword>
<sequence>MAEARTSKNIKNETEEKTEETMEKMDNPQGEHLHKFSVRFDKKSKTFPVTCRQQSTVLEAIKCHLNDELLKMSDCKDENIIIQLGQDDKKYTVATHFPCCLIDDGTSLVVSSNSEKVEIQEEHVRTLQPKKNYSVFYIDTKGGKNALSKKIFRNNAVKAFSFLCVYGEKGLTVKQALEKDGRFSEYEYFEVSDNKDNERAFKSKTLVEDLHQKELKICLLRKTQPAAAEKSQGKCEMKSILDIARNSGKSLEKILDEKSSSVNVDESVDGLHQKTFKIRLPLTKRENVDNPTTFSSVNVDEIYQCLRQQFPDLKKWMESRFPGDSYQEALKLRNEKFGKIQQSFSEVHRVKKLLEMGKSVCKIIVTDVCRGTGFVLFDRFILTNAHLFDRCYQGKILLHHINVFALFNYDDPEPETNYYFFSAEKTFVDIDVELDYAVLELEPEGQKSNSTTKSENIKVPPGLLNRFGPLPGNGEACIIGHPAGGLKKIDPTCIIEPEKRKQAVDDHLAPYQGTIFIIQSIIETIRPQGIEKVMKKESKVETYHTFMYHGSSGSPVFGADYRVFGLHTAGFVYGFRGHEQSVMEYAQPLLTISERFVSNLRESGNNQMLEKVKKAVTDNNYLEKILQIEPMEVD</sequence>
<organism evidence="2 3">
    <name type="scientific">Ilyodon furcidens</name>
    <name type="common">goldbreast splitfin</name>
    <dbReference type="NCBI Taxonomy" id="33524"/>
    <lineage>
        <taxon>Eukaryota</taxon>
        <taxon>Metazoa</taxon>
        <taxon>Chordata</taxon>
        <taxon>Craniata</taxon>
        <taxon>Vertebrata</taxon>
        <taxon>Euteleostomi</taxon>
        <taxon>Actinopterygii</taxon>
        <taxon>Neopterygii</taxon>
        <taxon>Teleostei</taxon>
        <taxon>Neoteleostei</taxon>
        <taxon>Acanthomorphata</taxon>
        <taxon>Ovalentaria</taxon>
        <taxon>Atherinomorphae</taxon>
        <taxon>Cyprinodontiformes</taxon>
        <taxon>Goodeidae</taxon>
        <taxon>Ilyodon</taxon>
    </lineage>
</organism>
<protein>
    <recommendedName>
        <fullName evidence="4">Protein FAM111A</fullName>
    </recommendedName>
</protein>
<evidence type="ECO:0000313" key="2">
    <source>
        <dbReference type="EMBL" id="MEQ2230494.1"/>
    </source>
</evidence>
<dbReference type="PANTHER" id="PTHR14389">
    <property type="entry name" value="SI:CH1073-475A24.1"/>
    <property type="match status" value="1"/>
</dbReference>
<reference evidence="2 3" key="1">
    <citation type="submission" date="2021-06" db="EMBL/GenBank/DDBJ databases">
        <authorList>
            <person name="Palmer J.M."/>
        </authorList>
    </citation>
    <scope>NUCLEOTIDE SEQUENCE [LARGE SCALE GENOMIC DNA]</scope>
    <source>
        <strain evidence="3">if_2019</strain>
        <tissue evidence="2">Muscle</tissue>
    </source>
</reference>
<dbReference type="SUPFAM" id="SSF50494">
    <property type="entry name" value="Trypsin-like serine proteases"/>
    <property type="match status" value="1"/>
</dbReference>
<dbReference type="Gene3D" id="2.40.10.10">
    <property type="entry name" value="Trypsin-like serine proteases"/>
    <property type="match status" value="1"/>
</dbReference>
<dbReference type="InterPro" id="IPR043504">
    <property type="entry name" value="Peptidase_S1_PA_chymotrypsin"/>
</dbReference>
<comment type="caution">
    <text evidence="2">The sequence shown here is derived from an EMBL/GenBank/DDBJ whole genome shotgun (WGS) entry which is preliminary data.</text>
</comment>
<dbReference type="EMBL" id="JAHRIQ010027493">
    <property type="protein sequence ID" value="MEQ2230494.1"/>
    <property type="molecule type" value="Genomic_DNA"/>
</dbReference>
<feature type="compositionally biased region" description="Basic and acidic residues" evidence="1">
    <location>
        <begin position="10"/>
        <end position="31"/>
    </location>
</feature>
<evidence type="ECO:0000256" key="1">
    <source>
        <dbReference type="SAM" id="MobiDB-lite"/>
    </source>
</evidence>
<evidence type="ECO:0000313" key="3">
    <source>
        <dbReference type="Proteomes" id="UP001482620"/>
    </source>
</evidence>